<accession>A0ABR2BMZ5</accession>
<name>A0ABR2BMZ5_9ROSI</name>
<evidence type="ECO:0000313" key="1">
    <source>
        <dbReference type="EMBL" id="KAK8508530.1"/>
    </source>
</evidence>
<dbReference type="EMBL" id="JBBPBM010000099">
    <property type="protein sequence ID" value="KAK8508530.1"/>
    <property type="molecule type" value="Genomic_DNA"/>
</dbReference>
<dbReference type="Proteomes" id="UP001472677">
    <property type="component" value="Unassembled WGS sequence"/>
</dbReference>
<comment type="caution">
    <text evidence="1">The sequence shown here is derived from an EMBL/GenBank/DDBJ whole genome shotgun (WGS) entry which is preliminary data.</text>
</comment>
<keyword evidence="2" id="KW-1185">Reference proteome</keyword>
<organism evidence="1 2">
    <name type="scientific">Hibiscus sabdariffa</name>
    <name type="common">roselle</name>
    <dbReference type="NCBI Taxonomy" id="183260"/>
    <lineage>
        <taxon>Eukaryota</taxon>
        <taxon>Viridiplantae</taxon>
        <taxon>Streptophyta</taxon>
        <taxon>Embryophyta</taxon>
        <taxon>Tracheophyta</taxon>
        <taxon>Spermatophyta</taxon>
        <taxon>Magnoliopsida</taxon>
        <taxon>eudicotyledons</taxon>
        <taxon>Gunneridae</taxon>
        <taxon>Pentapetalae</taxon>
        <taxon>rosids</taxon>
        <taxon>malvids</taxon>
        <taxon>Malvales</taxon>
        <taxon>Malvaceae</taxon>
        <taxon>Malvoideae</taxon>
        <taxon>Hibiscus</taxon>
    </lineage>
</organism>
<proteinExistence type="predicted"/>
<protein>
    <submittedName>
        <fullName evidence="1">Uncharacterized protein</fullName>
    </submittedName>
</protein>
<sequence length="231" mass="24937">MAIPYLSGLTVDSYPSACKVCCLRPLYLGPGEFAWIASVEDNPSLPDPIPSTTSHIEEVHSKTRPKDIIVAAAASIPTSTVNVEDIAIAIVVDDLVIHNAVGEGLVIPFGPMISDDLLVVADIDSFDDIRTFLADFGGVVQPARAMLVDLVVEAASDDVLEEVVVWLFQSDHCLLSWCMLQPQLPRPVIVSCRSLLFLNLKLTPSSNKARPDLLVARLPKRSGLISKGVQI</sequence>
<reference evidence="1 2" key="1">
    <citation type="journal article" date="2024" name="G3 (Bethesda)">
        <title>Genome assembly of Hibiscus sabdariffa L. provides insights into metabolisms of medicinal natural products.</title>
        <authorList>
            <person name="Kim T."/>
        </authorList>
    </citation>
    <scope>NUCLEOTIDE SEQUENCE [LARGE SCALE GENOMIC DNA]</scope>
    <source>
        <strain evidence="1">TK-2024</strain>
        <tissue evidence="1">Old leaves</tissue>
    </source>
</reference>
<gene>
    <name evidence="1" type="ORF">V6N12_044448</name>
</gene>
<evidence type="ECO:0000313" key="2">
    <source>
        <dbReference type="Proteomes" id="UP001472677"/>
    </source>
</evidence>